<keyword evidence="7" id="KW-0805">Transcription regulation</keyword>
<dbReference type="FunFam" id="3.30.160.60:FF:001289">
    <property type="entry name" value="Zinc finger protein 574"/>
    <property type="match status" value="1"/>
</dbReference>
<accession>A0A673AHW6</accession>
<dbReference type="GO" id="GO:0000978">
    <property type="term" value="F:RNA polymerase II cis-regulatory region sequence-specific DNA binding"/>
    <property type="evidence" value="ECO:0007669"/>
    <property type="project" value="TreeGrafter"/>
</dbReference>
<dbReference type="Proteomes" id="UP000472271">
    <property type="component" value="Chromosome 19"/>
</dbReference>
<comment type="similarity">
    <text evidence="2">Belongs to the krueppel C2H2-type zinc-finger protein family.</text>
</comment>
<dbReference type="InterPro" id="IPR013087">
    <property type="entry name" value="Znf_C2H2_type"/>
</dbReference>
<dbReference type="InterPro" id="IPR036236">
    <property type="entry name" value="Znf_C2H2_sf"/>
</dbReference>
<dbReference type="GO" id="GO:0008270">
    <property type="term" value="F:zinc ion binding"/>
    <property type="evidence" value="ECO:0007669"/>
    <property type="project" value="UniProtKB-KW"/>
</dbReference>
<dbReference type="GO" id="GO:0005634">
    <property type="term" value="C:nucleus"/>
    <property type="evidence" value="ECO:0007669"/>
    <property type="project" value="UniProtKB-SubCell"/>
</dbReference>
<keyword evidence="8" id="KW-0238">DNA-binding</keyword>
<dbReference type="InterPro" id="IPR050457">
    <property type="entry name" value="ZnFinger_BTB_dom_contain"/>
</dbReference>
<evidence type="ECO:0000256" key="1">
    <source>
        <dbReference type="ARBA" id="ARBA00004123"/>
    </source>
</evidence>
<dbReference type="PROSITE" id="PS00028">
    <property type="entry name" value="ZINC_FINGER_C2H2_1"/>
    <property type="match status" value="4"/>
</dbReference>
<dbReference type="AlphaFoldDB" id="A0A673AHW6"/>
<evidence type="ECO:0000256" key="7">
    <source>
        <dbReference type="ARBA" id="ARBA00023015"/>
    </source>
</evidence>
<protein>
    <recommendedName>
        <fullName evidence="12">C2H2-type domain-containing protein</fullName>
    </recommendedName>
</protein>
<dbReference type="Gene3D" id="3.30.160.60">
    <property type="entry name" value="Classic Zinc Finger"/>
    <property type="match status" value="5"/>
</dbReference>
<keyword evidence="10" id="KW-0539">Nucleus</keyword>
<reference evidence="13" key="1">
    <citation type="submission" date="2019-06" db="EMBL/GenBank/DDBJ databases">
        <authorList>
            <consortium name="Wellcome Sanger Institute Data Sharing"/>
        </authorList>
    </citation>
    <scope>NUCLEOTIDE SEQUENCE [LARGE SCALE GENOMIC DNA]</scope>
</reference>
<dbReference type="SUPFAM" id="SSF57667">
    <property type="entry name" value="beta-beta-alpha zinc fingers"/>
    <property type="match status" value="3"/>
</dbReference>
<dbReference type="PANTHER" id="PTHR46105:SF28">
    <property type="entry name" value="ZINC FINGER PROTEIN 37-LIKE"/>
    <property type="match status" value="1"/>
</dbReference>
<feature type="domain" description="C2H2-type" evidence="12">
    <location>
        <begin position="113"/>
        <end position="133"/>
    </location>
</feature>
<dbReference type="Pfam" id="PF00096">
    <property type="entry name" value="zf-C2H2"/>
    <property type="match status" value="4"/>
</dbReference>
<evidence type="ECO:0000313" key="13">
    <source>
        <dbReference type="Ensembl" id="ENSSORP00005027937.1"/>
    </source>
</evidence>
<feature type="compositionally biased region" description="Basic and acidic residues" evidence="11">
    <location>
        <begin position="26"/>
        <end position="53"/>
    </location>
</feature>
<dbReference type="PANTHER" id="PTHR46105">
    <property type="entry name" value="AGAP004733-PA"/>
    <property type="match status" value="1"/>
</dbReference>
<dbReference type="Ensembl" id="ENSSORT00005028737.1">
    <property type="protein sequence ID" value="ENSSORP00005027937.1"/>
    <property type="gene ID" value="ENSSORG00005013376.1"/>
</dbReference>
<evidence type="ECO:0000256" key="10">
    <source>
        <dbReference type="ARBA" id="ARBA00023242"/>
    </source>
</evidence>
<dbReference type="InParanoid" id="A0A673AHW6"/>
<evidence type="ECO:0000256" key="6">
    <source>
        <dbReference type="ARBA" id="ARBA00022833"/>
    </source>
</evidence>
<evidence type="ECO:0000313" key="14">
    <source>
        <dbReference type="Proteomes" id="UP000472271"/>
    </source>
</evidence>
<dbReference type="SMART" id="SM00355">
    <property type="entry name" value="ZnF_C2H2"/>
    <property type="match status" value="5"/>
</dbReference>
<dbReference type="GO" id="GO:0000981">
    <property type="term" value="F:DNA-binding transcription factor activity, RNA polymerase II-specific"/>
    <property type="evidence" value="ECO:0007669"/>
    <property type="project" value="TreeGrafter"/>
</dbReference>
<name>A0A673AHW6_9TELE</name>
<evidence type="ECO:0000259" key="12">
    <source>
        <dbReference type="PROSITE" id="PS00028"/>
    </source>
</evidence>
<evidence type="ECO:0000256" key="8">
    <source>
        <dbReference type="ARBA" id="ARBA00023125"/>
    </source>
</evidence>
<keyword evidence="9" id="KW-0804">Transcription</keyword>
<feature type="domain" description="C2H2-type" evidence="12">
    <location>
        <begin position="169"/>
        <end position="189"/>
    </location>
</feature>
<sequence>HVIVKEEFLIEEDEEDLQFLRLHQRRREEPDRQDGRSEPERYIGMRTHGKAESSDTEDICGMRFAQKSILLGHVRVHTGEKPFSCSICKKSFKNKYYIRTHMLTHTGEKPFSCTICHERFSQKQNLLNHVMRHKGEKPFSCPVCKRSFTQKVHADTHMLTHTGEKPFSCPICRRPFAQKAHVRSHMRIHTKPRRPSTQRHSFTLVGGLKYLMNSEVRHCFLNVSTH</sequence>
<evidence type="ECO:0000256" key="3">
    <source>
        <dbReference type="ARBA" id="ARBA00022723"/>
    </source>
</evidence>
<keyword evidence="3" id="KW-0479">Metal-binding</keyword>
<keyword evidence="6" id="KW-0862">Zinc</keyword>
<proteinExistence type="inferred from homology"/>
<evidence type="ECO:0000256" key="11">
    <source>
        <dbReference type="SAM" id="MobiDB-lite"/>
    </source>
</evidence>
<feature type="domain" description="C2H2-type" evidence="12">
    <location>
        <begin position="141"/>
        <end position="161"/>
    </location>
</feature>
<dbReference type="FunFam" id="3.30.160.60:FF:002343">
    <property type="entry name" value="Zinc finger protein 33A"/>
    <property type="match status" value="1"/>
</dbReference>
<feature type="region of interest" description="Disordered" evidence="11">
    <location>
        <begin position="25"/>
        <end position="53"/>
    </location>
</feature>
<evidence type="ECO:0000256" key="5">
    <source>
        <dbReference type="ARBA" id="ARBA00022771"/>
    </source>
</evidence>
<dbReference type="FunFam" id="3.30.160.60:FF:001480">
    <property type="entry name" value="Si:cabz01071911.3"/>
    <property type="match status" value="1"/>
</dbReference>
<evidence type="ECO:0000256" key="4">
    <source>
        <dbReference type="ARBA" id="ARBA00022737"/>
    </source>
</evidence>
<feature type="domain" description="C2H2-type" evidence="12">
    <location>
        <begin position="85"/>
        <end position="105"/>
    </location>
</feature>
<keyword evidence="14" id="KW-1185">Reference proteome</keyword>
<keyword evidence="5" id="KW-0863">Zinc-finger</keyword>
<dbReference type="FunFam" id="3.30.160.60:FF:000110">
    <property type="entry name" value="Zinc finger protein-like"/>
    <property type="match status" value="1"/>
</dbReference>
<evidence type="ECO:0000256" key="2">
    <source>
        <dbReference type="ARBA" id="ARBA00006991"/>
    </source>
</evidence>
<reference evidence="13" key="3">
    <citation type="submission" date="2025-09" db="UniProtKB">
        <authorList>
            <consortium name="Ensembl"/>
        </authorList>
    </citation>
    <scope>IDENTIFICATION</scope>
</reference>
<evidence type="ECO:0000256" key="9">
    <source>
        <dbReference type="ARBA" id="ARBA00023163"/>
    </source>
</evidence>
<reference evidence="13" key="2">
    <citation type="submission" date="2025-08" db="UniProtKB">
        <authorList>
            <consortium name="Ensembl"/>
        </authorList>
    </citation>
    <scope>IDENTIFICATION</scope>
</reference>
<organism evidence="13 14">
    <name type="scientific">Sphaeramia orbicularis</name>
    <name type="common">orbiculate cardinalfish</name>
    <dbReference type="NCBI Taxonomy" id="375764"/>
    <lineage>
        <taxon>Eukaryota</taxon>
        <taxon>Metazoa</taxon>
        <taxon>Chordata</taxon>
        <taxon>Craniata</taxon>
        <taxon>Vertebrata</taxon>
        <taxon>Euteleostomi</taxon>
        <taxon>Actinopterygii</taxon>
        <taxon>Neopterygii</taxon>
        <taxon>Teleostei</taxon>
        <taxon>Neoteleostei</taxon>
        <taxon>Acanthomorphata</taxon>
        <taxon>Gobiaria</taxon>
        <taxon>Kurtiformes</taxon>
        <taxon>Apogonoidei</taxon>
        <taxon>Apogonidae</taxon>
        <taxon>Apogoninae</taxon>
        <taxon>Sphaeramia</taxon>
    </lineage>
</organism>
<keyword evidence="4" id="KW-0677">Repeat</keyword>
<comment type="subcellular location">
    <subcellularLocation>
        <location evidence="1">Nucleus</location>
    </subcellularLocation>
</comment>